<evidence type="ECO:0000313" key="2">
    <source>
        <dbReference type="Proteomes" id="UP000002630"/>
    </source>
</evidence>
<dbReference type="InterPro" id="IPR032675">
    <property type="entry name" value="LRR_dom_sf"/>
</dbReference>
<dbReference type="Proteomes" id="UP000002630">
    <property type="component" value="Unassembled WGS sequence"/>
</dbReference>
<protein>
    <submittedName>
        <fullName evidence="1">Uncharacterized protein</fullName>
    </submittedName>
</protein>
<dbReference type="Gene3D" id="3.80.10.10">
    <property type="entry name" value="Ribonuclease Inhibitor"/>
    <property type="match status" value="1"/>
</dbReference>
<dbReference type="InParanoid" id="D7FVG2"/>
<name>D7FVG2_ECTSI</name>
<sequence>MAQTDRAALLALYHATGGPAWTRNYNWDTDSPISQWYGVTVIGDRVVKLNLMCNNVQGSVGPNSLAVCFTDFVDRKFPFLSMAN</sequence>
<proteinExistence type="predicted"/>
<keyword evidence="2" id="KW-1185">Reference proteome</keyword>
<dbReference type="EMBL" id="FN649760">
    <property type="protein sequence ID" value="CBJ31883.1"/>
    <property type="molecule type" value="Genomic_DNA"/>
</dbReference>
<accession>D7FVG2</accession>
<dbReference type="OrthoDB" id="206948at2759"/>
<dbReference type="AlphaFoldDB" id="D7FVG2"/>
<gene>
    <name evidence="1" type="ORF">Esi_0290_0004</name>
</gene>
<evidence type="ECO:0000313" key="1">
    <source>
        <dbReference type="EMBL" id="CBJ31883.1"/>
    </source>
</evidence>
<organism evidence="1 2">
    <name type="scientific">Ectocarpus siliculosus</name>
    <name type="common">Brown alga</name>
    <name type="synonym">Conferva siliculosa</name>
    <dbReference type="NCBI Taxonomy" id="2880"/>
    <lineage>
        <taxon>Eukaryota</taxon>
        <taxon>Sar</taxon>
        <taxon>Stramenopiles</taxon>
        <taxon>Ochrophyta</taxon>
        <taxon>PX clade</taxon>
        <taxon>Phaeophyceae</taxon>
        <taxon>Ectocarpales</taxon>
        <taxon>Ectocarpaceae</taxon>
        <taxon>Ectocarpus</taxon>
    </lineage>
</organism>
<reference evidence="1 2" key="1">
    <citation type="journal article" date="2010" name="Nature">
        <title>The Ectocarpus genome and the independent evolution of multicellularity in brown algae.</title>
        <authorList>
            <person name="Cock J.M."/>
            <person name="Sterck L."/>
            <person name="Rouze P."/>
            <person name="Scornet D."/>
            <person name="Allen A.E."/>
            <person name="Amoutzias G."/>
            <person name="Anthouard V."/>
            <person name="Artiguenave F."/>
            <person name="Aury J.M."/>
            <person name="Badger J.H."/>
            <person name="Beszteri B."/>
            <person name="Billiau K."/>
            <person name="Bonnet E."/>
            <person name="Bothwell J.H."/>
            <person name="Bowler C."/>
            <person name="Boyen C."/>
            <person name="Brownlee C."/>
            <person name="Carrano C.J."/>
            <person name="Charrier B."/>
            <person name="Cho G.Y."/>
            <person name="Coelho S.M."/>
            <person name="Collen J."/>
            <person name="Corre E."/>
            <person name="Da Silva C."/>
            <person name="Delage L."/>
            <person name="Delaroque N."/>
            <person name="Dittami S.M."/>
            <person name="Doulbeau S."/>
            <person name="Elias M."/>
            <person name="Farnham G."/>
            <person name="Gachon C.M."/>
            <person name="Gschloessl B."/>
            <person name="Heesch S."/>
            <person name="Jabbari K."/>
            <person name="Jubin C."/>
            <person name="Kawai H."/>
            <person name="Kimura K."/>
            <person name="Kloareg B."/>
            <person name="Kupper F.C."/>
            <person name="Lang D."/>
            <person name="Le Bail A."/>
            <person name="Leblanc C."/>
            <person name="Lerouge P."/>
            <person name="Lohr M."/>
            <person name="Lopez P.J."/>
            <person name="Martens C."/>
            <person name="Maumus F."/>
            <person name="Michel G."/>
            <person name="Miranda-Saavedra D."/>
            <person name="Morales J."/>
            <person name="Moreau H."/>
            <person name="Motomura T."/>
            <person name="Nagasato C."/>
            <person name="Napoli C.A."/>
            <person name="Nelson D.R."/>
            <person name="Nyvall-Collen P."/>
            <person name="Peters A.F."/>
            <person name="Pommier C."/>
            <person name="Potin P."/>
            <person name="Poulain J."/>
            <person name="Quesneville H."/>
            <person name="Read B."/>
            <person name="Rensing S.A."/>
            <person name="Ritter A."/>
            <person name="Rousvoal S."/>
            <person name="Samanta M."/>
            <person name="Samson G."/>
            <person name="Schroeder D.C."/>
            <person name="Segurens B."/>
            <person name="Strittmatter M."/>
            <person name="Tonon T."/>
            <person name="Tregear J.W."/>
            <person name="Valentin K."/>
            <person name="von Dassow P."/>
            <person name="Yamagishi T."/>
            <person name="Van de Peer Y."/>
            <person name="Wincker P."/>
        </authorList>
    </citation>
    <scope>NUCLEOTIDE SEQUENCE [LARGE SCALE GENOMIC DNA]</scope>
    <source>
        <strain evidence="2">Ec32 / CCAP1310/4</strain>
    </source>
</reference>